<dbReference type="EMBL" id="CAJOBH010067511">
    <property type="protein sequence ID" value="CAF4455687.1"/>
    <property type="molecule type" value="Genomic_DNA"/>
</dbReference>
<keyword evidence="1" id="KW-0472">Membrane</keyword>
<protein>
    <submittedName>
        <fullName evidence="2">Uncharacterized protein</fullName>
    </submittedName>
</protein>
<feature type="non-terminal residue" evidence="2">
    <location>
        <position position="1"/>
    </location>
</feature>
<sequence length="58" mass="5967">KAPADNTLLYVALGVGGFLILLTIIGGAVAIVLFTGCMQNSTAASQTNYRSSIESGYN</sequence>
<dbReference type="EMBL" id="CAJOBH010080174">
    <property type="protein sequence ID" value="CAF4513376.1"/>
    <property type="molecule type" value="Genomic_DNA"/>
</dbReference>
<gene>
    <name evidence="2" type="ORF">BYL167_LOCUS33965</name>
    <name evidence="4" type="ORF">BYL167_LOCUS36577</name>
    <name evidence="3" type="ORF">SMN809_LOCUS35360</name>
</gene>
<keyword evidence="1" id="KW-1133">Transmembrane helix</keyword>
<feature type="transmembrane region" description="Helical" evidence="1">
    <location>
        <begin position="7"/>
        <end position="34"/>
    </location>
</feature>
<dbReference type="Proteomes" id="UP000676336">
    <property type="component" value="Unassembled WGS sequence"/>
</dbReference>
<evidence type="ECO:0000313" key="5">
    <source>
        <dbReference type="Proteomes" id="UP000681967"/>
    </source>
</evidence>
<name>A0A8S2WQ68_9BILA</name>
<organism evidence="2 5">
    <name type="scientific">Rotaria magnacalcarata</name>
    <dbReference type="NCBI Taxonomy" id="392030"/>
    <lineage>
        <taxon>Eukaryota</taxon>
        <taxon>Metazoa</taxon>
        <taxon>Spiralia</taxon>
        <taxon>Gnathifera</taxon>
        <taxon>Rotifera</taxon>
        <taxon>Eurotatoria</taxon>
        <taxon>Bdelloidea</taxon>
        <taxon>Philodinida</taxon>
        <taxon>Philodinidae</taxon>
        <taxon>Rotaria</taxon>
    </lineage>
</organism>
<dbReference type="AlphaFoldDB" id="A0A8S2WQ68"/>
<dbReference type="EMBL" id="CAJOBI010084117">
    <property type="protein sequence ID" value="CAF4510900.1"/>
    <property type="molecule type" value="Genomic_DNA"/>
</dbReference>
<proteinExistence type="predicted"/>
<keyword evidence="1" id="KW-0812">Transmembrane</keyword>
<comment type="caution">
    <text evidence="2">The sequence shown here is derived from an EMBL/GenBank/DDBJ whole genome shotgun (WGS) entry which is preliminary data.</text>
</comment>
<evidence type="ECO:0000313" key="4">
    <source>
        <dbReference type="EMBL" id="CAF4513376.1"/>
    </source>
</evidence>
<evidence type="ECO:0000313" key="2">
    <source>
        <dbReference type="EMBL" id="CAF4455687.1"/>
    </source>
</evidence>
<evidence type="ECO:0000256" key="1">
    <source>
        <dbReference type="SAM" id="Phobius"/>
    </source>
</evidence>
<evidence type="ECO:0000313" key="3">
    <source>
        <dbReference type="EMBL" id="CAF4510900.1"/>
    </source>
</evidence>
<dbReference type="Proteomes" id="UP000681967">
    <property type="component" value="Unassembled WGS sequence"/>
</dbReference>
<reference evidence="2" key="1">
    <citation type="submission" date="2021-02" db="EMBL/GenBank/DDBJ databases">
        <authorList>
            <person name="Nowell W R."/>
        </authorList>
    </citation>
    <scope>NUCLEOTIDE SEQUENCE</scope>
</reference>
<accession>A0A8S2WQ68</accession>